<dbReference type="STRING" id="228230.RMCC_2665"/>
<dbReference type="InterPro" id="IPR043504">
    <property type="entry name" value="Peptidase_S1_PA_chymotrypsin"/>
</dbReference>
<dbReference type="Proteomes" id="UP000069443">
    <property type="component" value="Unassembled WGS sequence"/>
</dbReference>
<sequence>MVAAALALSGIPAAAAAPIDAGAVGPWVSIAGVYGTGRIADFTAASEPAPGVSILQPAPDGTASLCTAGWPVMSVRRDIGYLTAGHCDQDEGSPLWMYTDTHGQQRMSLLPLQNAERGADDDGRSYDAALFFLSPDQQSSGFGTDVADGVHLRGVLTVDQAQTLEPGTPICMHGSRSGITCGPLIAAGSDELLWGGAAVKGDSGAPVFVVNADGDAMAVGTLAGGPAVDQNYATYLAPVLDRLKLRAIVEQAAQ</sequence>
<reference evidence="3" key="1">
    <citation type="journal article" date="2016" name="Genome Announc.">
        <title>Draft Genome Sequences of Five Rapidly Growing Mycobacterium Species, M. thermoresistibile, M. fortuitum subsp. acetamidolyticum, M. canariasense, M. brisbanense, and M. novocastrense.</title>
        <authorList>
            <person name="Katahira K."/>
            <person name="Ogura Y."/>
            <person name="Gotoh Y."/>
            <person name="Hayashi T."/>
        </authorList>
    </citation>
    <scope>NUCLEOTIDE SEQUENCE [LARGE SCALE GENOMIC DNA]</scope>
    <source>
        <strain evidence="3">JCM15298</strain>
    </source>
</reference>
<dbReference type="RefSeq" id="WP_230022535.1">
    <property type="nucleotide sequence ID" value="NZ_BCSY01000042.1"/>
</dbReference>
<dbReference type="PROSITE" id="PS00134">
    <property type="entry name" value="TRYPSIN_HIS"/>
    <property type="match status" value="1"/>
</dbReference>
<evidence type="ECO:0008006" key="4">
    <source>
        <dbReference type="Google" id="ProtNLM"/>
    </source>
</evidence>
<evidence type="ECO:0000313" key="3">
    <source>
        <dbReference type="Proteomes" id="UP000069443"/>
    </source>
</evidence>
<dbReference type="GO" id="GO:0004252">
    <property type="term" value="F:serine-type endopeptidase activity"/>
    <property type="evidence" value="ECO:0007669"/>
    <property type="project" value="InterPro"/>
</dbReference>
<gene>
    <name evidence="2" type="ORF">RMCC_2665</name>
</gene>
<reference evidence="3" key="2">
    <citation type="submission" date="2016-02" db="EMBL/GenBank/DDBJ databases">
        <title>Draft genome sequence of five rapidly growing Mycobacterium species.</title>
        <authorList>
            <person name="Katahira K."/>
            <person name="Gotou Y."/>
            <person name="Iida K."/>
            <person name="Ogura Y."/>
            <person name="Hayashi T."/>
        </authorList>
    </citation>
    <scope>NUCLEOTIDE SEQUENCE [LARGE SCALE GENOMIC DNA]</scope>
    <source>
        <strain evidence="3">JCM15298</strain>
    </source>
</reference>
<feature type="signal peptide" evidence="1">
    <location>
        <begin position="1"/>
        <end position="16"/>
    </location>
</feature>
<dbReference type="AlphaFoldDB" id="A0A100WBZ6"/>
<name>A0A100WBZ6_MYCCR</name>
<organism evidence="2 3">
    <name type="scientific">Mycolicibacterium canariasense</name>
    <name type="common">Mycobacterium canariasense</name>
    <dbReference type="NCBI Taxonomy" id="228230"/>
    <lineage>
        <taxon>Bacteria</taxon>
        <taxon>Bacillati</taxon>
        <taxon>Actinomycetota</taxon>
        <taxon>Actinomycetes</taxon>
        <taxon>Mycobacteriales</taxon>
        <taxon>Mycobacteriaceae</taxon>
        <taxon>Mycolicibacterium</taxon>
    </lineage>
</organism>
<protein>
    <recommendedName>
        <fullName evidence="4">Trypsin domain-containing protein</fullName>
    </recommendedName>
</protein>
<dbReference type="GO" id="GO:0006508">
    <property type="term" value="P:proteolysis"/>
    <property type="evidence" value="ECO:0007669"/>
    <property type="project" value="InterPro"/>
</dbReference>
<dbReference type="InterPro" id="IPR018114">
    <property type="entry name" value="TRYPSIN_HIS"/>
</dbReference>
<dbReference type="SUPFAM" id="SSF50494">
    <property type="entry name" value="Trypsin-like serine proteases"/>
    <property type="match status" value="1"/>
</dbReference>
<dbReference type="Gene3D" id="2.40.10.10">
    <property type="entry name" value="Trypsin-like serine proteases"/>
    <property type="match status" value="2"/>
</dbReference>
<evidence type="ECO:0000313" key="2">
    <source>
        <dbReference type="EMBL" id="GAS95699.1"/>
    </source>
</evidence>
<dbReference type="InterPro" id="IPR009003">
    <property type="entry name" value="Peptidase_S1_PA"/>
</dbReference>
<accession>A0A100WBZ6</accession>
<comment type="caution">
    <text evidence="2">The sequence shown here is derived from an EMBL/GenBank/DDBJ whole genome shotgun (WGS) entry which is preliminary data.</text>
</comment>
<evidence type="ECO:0000256" key="1">
    <source>
        <dbReference type="SAM" id="SignalP"/>
    </source>
</evidence>
<dbReference type="EMBL" id="BCSY01000042">
    <property type="protein sequence ID" value="GAS95699.1"/>
    <property type="molecule type" value="Genomic_DNA"/>
</dbReference>
<keyword evidence="1" id="KW-0732">Signal</keyword>
<proteinExistence type="predicted"/>
<keyword evidence="3" id="KW-1185">Reference proteome</keyword>
<feature type="chain" id="PRO_5007090051" description="Trypsin domain-containing protein" evidence="1">
    <location>
        <begin position="17"/>
        <end position="254"/>
    </location>
</feature>